<dbReference type="InterPro" id="IPR009056">
    <property type="entry name" value="Cyt_c-like_dom"/>
</dbReference>
<dbReference type="SUPFAM" id="SSF46626">
    <property type="entry name" value="Cytochrome c"/>
    <property type="match status" value="2"/>
</dbReference>
<evidence type="ECO:0000256" key="6">
    <source>
        <dbReference type="ARBA" id="ARBA00022723"/>
    </source>
</evidence>
<dbReference type="RefSeq" id="WP_290280396.1">
    <property type="nucleotide sequence ID" value="NZ_JAUFQI010000001.1"/>
</dbReference>
<dbReference type="Gene3D" id="1.10.760.10">
    <property type="entry name" value="Cytochrome c-like domain"/>
    <property type="match status" value="2"/>
</dbReference>
<keyword evidence="4 14" id="KW-0349">Heme</keyword>
<dbReference type="InterPro" id="IPR036909">
    <property type="entry name" value="Cyt_c-like_dom_sf"/>
</dbReference>
<keyword evidence="8 14" id="KW-0574">Periplasm</keyword>
<dbReference type="PIRSF" id="PIRSF038455">
    <property type="entry name" value="SoxA"/>
    <property type="match status" value="1"/>
</dbReference>
<proteinExistence type="inferred from homology"/>
<evidence type="ECO:0000256" key="10">
    <source>
        <dbReference type="ARBA" id="ARBA00023004"/>
    </source>
</evidence>
<name>A0ABV7WS69_9GAMM</name>
<evidence type="ECO:0000256" key="9">
    <source>
        <dbReference type="ARBA" id="ARBA00022982"/>
    </source>
</evidence>
<feature type="chain" id="PRO_5046477243" description="SoxAX cytochrome complex subunit A" evidence="15">
    <location>
        <begin position="27"/>
        <end position="287"/>
    </location>
</feature>
<keyword evidence="9 14" id="KW-0249">Electron transport</keyword>
<dbReference type="NCBIfam" id="TIGR04484">
    <property type="entry name" value="thiosulf_SoxA"/>
    <property type="match status" value="1"/>
</dbReference>
<dbReference type="Pfam" id="PF21342">
    <property type="entry name" value="SoxA-TsdA_cyt-c"/>
    <property type="match status" value="1"/>
</dbReference>
<feature type="domain" description="Cytochrome c" evidence="16">
    <location>
        <begin position="91"/>
        <end position="170"/>
    </location>
</feature>
<dbReference type="EMBL" id="JBHRYN010000007">
    <property type="protein sequence ID" value="MFC3700903.1"/>
    <property type="molecule type" value="Genomic_DNA"/>
</dbReference>
<reference evidence="18" key="1">
    <citation type="journal article" date="2019" name="Int. J. Syst. Evol. Microbiol.">
        <title>The Global Catalogue of Microorganisms (GCM) 10K type strain sequencing project: providing services to taxonomists for standard genome sequencing and annotation.</title>
        <authorList>
            <consortium name="The Broad Institute Genomics Platform"/>
            <consortium name="The Broad Institute Genome Sequencing Center for Infectious Disease"/>
            <person name="Wu L."/>
            <person name="Ma J."/>
        </authorList>
    </citation>
    <scope>NUCLEOTIDE SEQUENCE [LARGE SCALE GENOMIC DNA]</scope>
    <source>
        <strain evidence="18">CECT 8288</strain>
    </source>
</reference>
<comment type="catalytic activity">
    <reaction evidence="13 14">
        <text>S-sulfanyl-L-cysteinyl-[SoxY protein] + thiosulfate + 2 Fe(III)-[cytochrome c] = S-(2-sulfodisulfanyl)-L-cysteinyl-[SoxY protein] + 2 Fe(II)-[cytochrome c] + 2 H(+)</text>
        <dbReference type="Rhea" id="RHEA:51224"/>
        <dbReference type="Rhea" id="RHEA-COMP:10350"/>
        <dbReference type="Rhea" id="RHEA-COMP:14399"/>
        <dbReference type="Rhea" id="RHEA-COMP:14689"/>
        <dbReference type="Rhea" id="RHEA-COMP:14690"/>
        <dbReference type="ChEBI" id="CHEBI:15378"/>
        <dbReference type="ChEBI" id="CHEBI:29033"/>
        <dbReference type="ChEBI" id="CHEBI:29034"/>
        <dbReference type="ChEBI" id="CHEBI:33542"/>
        <dbReference type="ChEBI" id="CHEBI:61963"/>
        <dbReference type="ChEBI" id="CHEBI:140664"/>
        <dbReference type="EC" id="2.8.5.2"/>
    </reaction>
</comment>
<comment type="similarity">
    <text evidence="11 14">Belongs to the SoxA family.</text>
</comment>
<dbReference type="EC" id="2.8.5.2" evidence="14"/>
<gene>
    <name evidence="17" type="primary">soxA</name>
    <name evidence="17" type="ORF">ACFOND_04550</name>
</gene>
<evidence type="ECO:0000256" key="8">
    <source>
        <dbReference type="ARBA" id="ARBA00022764"/>
    </source>
</evidence>
<evidence type="ECO:0000256" key="3">
    <source>
        <dbReference type="ARBA" id="ARBA00022448"/>
    </source>
</evidence>
<comment type="subunit">
    <text evidence="2 14">Heterodimer of SoxA and SoxX.</text>
</comment>
<evidence type="ECO:0000256" key="11">
    <source>
        <dbReference type="ARBA" id="ARBA00025746"/>
    </source>
</evidence>
<evidence type="ECO:0000256" key="4">
    <source>
        <dbReference type="ARBA" id="ARBA00022617"/>
    </source>
</evidence>
<organism evidence="17 18">
    <name type="scientific">Reinekea marina</name>
    <dbReference type="NCBI Taxonomy" id="1310421"/>
    <lineage>
        <taxon>Bacteria</taxon>
        <taxon>Pseudomonadati</taxon>
        <taxon>Pseudomonadota</taxon>
        <taxon>Gammaproteobacteria</taxon>
        <taxon>Oceanospirillales</taxon>
        <taxon>Saccharospirillaceae</taxon>
        <taxon>Reinekea</taxon>
    </lineage>
</organism>
<evidence type="ECO:0000256" key="5">
    <source>
        <dbReference type="ARBA" id="ARBA00022679"/>
    </source>
</evidence>
<dbReference type="InterPro" id="IPR025710">
    <property type="entry name" value="SoxA"/>
</dbReference>
<evidence type="ECO:0000259" key="16">
    <source>
        <dbReference type="Pfam" id="PF21342"/>
    </source>
</evidence>
<keyword evidence="10 14" id="KW-0408">Iron</keyword>
<sequence>MLKTKTQLTLSLITAVSLAVSCMPNAKKSDADYQALVDQDIATFQSFFKKRFPDVALEDYKDGVYAIDENARFQWLDLEEFPPYEFEIEEGQILYETPFANGKSFADCFGDGRVRDQYPHFDEKREMVVTLELAINECLESNGEKPYSYKKGNIANVSAYIAYQSRGQKVAIDVNSAGAYDAYMEGKEFFYSKRGQFNISCADCHMRATGYNLRADIPSPAIGQVTHFPVHRSKWGQLGTLHRRYAGCNENIRAKAFAPQSPEYRNLEYFQTVMSNSLEFNGPGSRK</sequence>
<dbReference type="PROSITE" id="PS51257">
    <property type="entry name" value="PROKAR_LIPOPROTEIN"/>
    <property type="match status" value="1"/>
</dbReference>
<protein>
    <recommendedName>
        <fullName evidence="14">SoxAX cytochrome complex subunit A</fullName>
        <ecNumber evidence="14">2.8.5.2</ecNumber>
    </recommendedName>
    <alternativeName>
        <fullName evidence="14">Protein SoxA</fullName>
    </alternativeName>
    <alternativeName>
        <fullName evidence="14">Sulfur oxidizing protein A</fullName>
    </alternativeName>
    <alternativeName>
        <fullName evidence="14">Thiosulfate-oxidizing multienzyme system protein SoxA</fullName>
    </alternativeName>
</protein>
<evidence type="ECO:0000256" key="1">
    <source>
        <dbReference type="ARBA" id="ARBA00004418"/>
    </source>
</evidence>
<keyword evidence="6 14" id="KW-0479">Metal-binding</keyword>
<evidence type="ECO:0000256" key="12">
    <source>
        <dbReference type="ARBA" id="ARBA00048077"/>
    </source>
</evidence>
<evidence type="ECO:0000256" key="14">
    <source>
        <dbReference type="PIRNR" id="PIRNR038455"/>
    </source>
</evidence>
<evidence type="ECO:0000256" key="15">
    <source>
        <dbReference type="SAM" id="SignalP"/>
    </source>
</evidence>
<keyword evidence="18" id="KW-1185">Reference proteome</keyword>
<comment type="subcellular location">
    <subcellularLocation>
        <location evidence="1 14">Periplasm</location>
    </subcellularLocation>
</comment>
<evidence type="ECO:0000256" key="2">
    <source>
        <dbReference type="ARBA" id="ARBA00011530"/>
    </source>
</evidence>
<evidence type="ECO:0000313" key="17">
    <source>
        <dbReference type="EMBL" id="MFC3700903.1"/>
    </source>
</evidence>
<evidence type="ECO:0000256" key="7">
    <source>
        <dbReference type="ARBA" id="ARBA00022729"/>
    </source>
</evidence>
<feature type="signal peptide" evidence="15">
    <location>
        <begin position="1"/>
        <end position="26"/>
    </location>
</feature>
<dbReference type="Proteomes" id="UP001595710">
    <property type="component" value="Unassembled WGS sequence"/>
</dbReference>
<comment type="catalytic activity">
    <reaction evidence="12 14">
        <text>L-cysteinyl-[SoxY protein] + thiosulfate + 2 Fe(III)-[cytochrome c] = S-sulfosulfanyl-L-cysteinyl-[SoxY protein] + 2 Fe(II)-[cytochrome c] + 2 H(+)</text>
        <dbReference type="Rhea" id="RHEA:56720"/>
        <dbReference type="Rhea" id="RHEA-COMP:10350"/>
        <dbReference type="Rhea" id="RHEA-COMP:14328"/>
        <dbReference type="Rhea" id="RHEA-COMP:14399"/>
        <dbReference type="Rhea" id="RHEA-COMP:14691"/>
        <dbReference type="ChEBI" id="CHEBI:15378"/>
        <dbReference type="ChEBI" id="CHEBI:29033"/>
        <dbReference type="ChEBI" id="CHEBI:29034"/>
        <dbReference type="ChEBI" id="CHEBI:29950"/>
        <dbReference type="ChEBI" id="CHEBI:33542"/>
        <dbReference type="ChEBI" id="CHEBI:139321"/>
        <dbReference type="EC" id="2.8.5.2"/>
    </reaction>
</comment>
<keyword evidence="5 14" id="KW-0808">Transferase</keyword>
<keyword evidence="3 14" id="KW-0813">Transport</keyword>
<accession>A0ABV7WS69</accession>
<evidence type="ECO:0000313" key="18">
    <source>
        <dbReference type="Proteomes" id="UP001595710"/>
    </source>
</evidence>
<evidence type="ECO:0000256" key="13">
    <source>
        <dbReference type="ARBA" id="ARBA00048423"/>
    </source>
</evidence>
<keyword evidence="7 15" id="KW-0732">Signal</keyword>
<comment type="caution">
    <text evidence="17">The sequence shown here is derived from an EMBL/GenBank/DDBJ whole genome shotgun (WGS) entry which is preliminary data.</text>
</comment>